<dbReference type="Pfam" id="PF00501">
    <property type="entry name" value="AMP-binding"/>
    <property type="match status" value="1"/>
</dbReference>
<organism evidence="5 6">
    <name type="scientific">Nannocystis exedens</name>
    <dbReference type="NCBI Taxonomy" id="54"/>
    <lineage>
        <taxon>Bacteria</taxon>
        <taxon>Pseudomonadati</taxon>
        <taxon>Myxococcota</taxon>
        <taxon>Polyangia</taxon>
        <taxon>Nannocystales</taxon>
        <taxon>Nannocystaceae</taxon>
        <taxon>Nannocystis</taxon>
    </lineage>
</organism>
<dbReference type="AlphaFoldDB" id="A0A1I2AFZ5"/>
<dbReference type="Gene3D" id="3.30.300.30">
    <property type="match status" value="1"/>
</dbReference>
<evidence type="ECO:0000256" key="1">
    <source>
        <dbReference type="ARBA" id="ARBA00022741"/>
    </source>
</evidence>
<dbReference type="GO" id="GO:0004467">
    <property type="term" value="F:long-chain fatty acid-CoA ligase activity"/>
    <property type="evidence" value="ECO:0007669"/>
    <property type="project" value="UniProtKB-EC"/>
</dbReference>
<reference evidence="6" key="1">
    <citation type="submission" date="2016-10" db="EMBL/GenBank/DDBJ databases">
        <authorList>
            <person name="Varghese N."/>
            <person name="Submissions S."/>
        </authorList>
    </citation>
    <scope>NUCLEOTIDE SEQUENCE [LARGE SCALE GENOMIC DNA]</scope>
    <source>
        <strain evidence="6">ATCC 25963</strain>
    </source>
</reference>
<comment type="catalytic activity">
    <reaction evidence="3">
        <text>a long-chain fatty acid + ATP + CoA = a long-chain fatty acyl-CoA + AMP + diphosphate</text>
        <dbReference type="Rhea" id="RHEA:15421"/>
        <dbReference type="ChEBI" id="CHEBI:30616"/>
        <dbReference type="ChEBI" id="CHEBI:33019"/>
        <dbReference type="ChEBI" id="CHEBI:57287"/>
        <dbReference type="ChEBI" id="CHEBI:57560"/>
        <dbReference type="ChEBI" id="CHEBI:83139"/>
        <dbReference type="ChEBI" id="CHEBI:456215"/>
        <dbReference type="EC" id="6.2.1.3"/>
    </reaction>
    <physiologicalReaction direction="left-to-right" evidence="3">
        <dbReference type="Rhea" id="RHEA:15422"/>
    </physiologicalReaction>
</comment>
<evidence type="ECO:0000259" key="4">
    <source>
        <dbReference type="Pfam" id="PF00501"/>
    </source>
</evidence>
<dbReference type="Proteomes" id="UP000199400">
    <property type="component" value="Unassembled WGS sequence"/>
</dbReference>
<dbReference type="RefSeq" id="WP_096328006.1">
    <property type="nucleotide sequence ID" value="NZ_FOMX01000013.1"/>
</dbReference>
<accession>A0A1I2AFZ5</accession>
<dbReference type="EMBL" id="FOMX01000013">
    <property type="protein sequence ID" value="SFE42792.1"/>
    <property type="molecule type" value="Genomic_DNA"/>
</dbReference>
<dbReference type="GO" id="GO:0016020">
    <property type="term" value="C:membrane"/>
    <property type="evidence" value="ECO:0007669"/>
    <property type="project" value="TreeGrafter"/>
</dbReference>
<dbReference type="OrthoDB" id="9803968at2"/>
<gene>
    <name evidence="5" type="ORF">SAMN02745121_04242</name>
</gene>
<keyword evidence="1" id="KW-0547">Nucleotide-binding</keyword>
<dbReference type="GO" id="GO:0005524">
    <property type="term" value="F:ATP binding"/>
    <property type="evidence" value="ECO:0007669"/>
    <property type="project" value="UniProtKB-KW"/>
</dbReference>
<evidence type="ECO:0000313" key="6">
    <source>
        <dbReference type="Proteomes" id="UP000199400"/>
    </source>
</evidence>
<dbReference type="SUPFAM" id="SSF56801">
    <property type="entry name" value="Acetyl-CoA synthetase-like"/>
    <property type="match status" value="1"/>
</dbReference>
<sequence>MADTHLAQMFFDRARSEGQSPGYCVRQGGAFVDVPFGEAADRVEAIASGILKGGHTPTPGTCVTIMANTRLEWILTDWALLSLGYRTVPIYVSLLPPEIGYIHADTKAELLVVENKEMLDKVRAAQRGFTFFEVEYPADAVKLKRFIVLDPTGIAPAADWESLADVEARGRAALAETKGERDKRMQSIQRSDVATYTYTSGTTGPPKGVIQTHDNMLSMLENVEEVGMFSDKARVGGAFLFLPLAHSFGRLVEFGGAFFRCKIVLSSIATVAEDLGLSRPGFLPAAPRVYERVYGKIMTTVSSSPPLRQKIFHWALGVGKATIPYRQKNKPLPLALSVKAALAEKLVFSKLKAKLGMDRMHVLLSGSAPLPKEVGEFFIALGLNVCEAYGLTETCPGLTTNRPNNWKIGTVGPAIKGVSLRLAEDGEILAKGPNVVSGYLNRPDATAEAWDSDGWFHTGDIGEFDEDMHLRITDRKKDLIKTSGGKYVAPQKIEALLKTKPILSEAVVIGDGRKYCVVLVTVDKEKLAAWSQRTGNPADINSDAVQKEVQGYLDEVNQGLASFESLKYFRIAPEEFTVDNGMLTASFKVKRKEVSKRYKALIDSMYPAGKD</sequence>
<dbReference type="PANTHER" id="PTHR43272:SF33">
    <property type="entry name" value="AMP-BINDING DOMAIN-CONTAINING PROTEIN-RELATED"/>
    <property type="match status" value="1"/>
</dbReference>
<dbReference type="InterPro" id="IPR042099">
    <property type="entry name" value="ANL_N_sf"/>
</dbReference>
<dbReference type="Gene3D" id="3.40.50.12780">
    <property type="entry name" value="N-terminal domain of ligase-like"/>
    <property type="match status" value="1"/>
</dbReference>
<feature type="domain" description="AMP-dependent synthetase/ligase" evidence="4">
    <location>
        <begin position="36"/>
        <end position="440"/>
    </location>
</feature>
<evidence type="ECO:0000256" key="3">
    <source>
        <dbReference type="ARBA" id="ARBA00024484"/>
    </source>
</evidence>
<keyword evidence="6" id="KW-1185">Reference proteome</keyword>
<dbReference type="CDD" id="cd05907">
    <property type="entry name" value="VL_LC_FACS_like"/>
    <property type="match status" value="1"/>
</dbReference>
<dbReference type="InterPro" id="IPR045851">
    <property type="entry name" value="AMP-bd_C_sf"/>
</dbReference>
<dbReference type="InterPro" id="IPR000873">
    <property type="entry name" value="AMP-dep_synth/lig_dom"/>
</dbReference>
<dbReference type="Pfam" id="PF23562">
    <property type="entry name" value="AMP-binding_C_3"/>
    <property type="match status" value="1"/>
</dbReference>
<evidence type="ECO:0000256" key="2">
    <source>
        <dbReference type="ARBA" id="ARBA00022840"/>
    </source>
</evidence>
<protein>
    <submittedName>
        <fullName evidence="5">Long-chain acyl-CoA synthetase</fullName>
    </submittedName>
</protein>
<keyword evidence="2" id="KW-0067">ATP-binding</keyword>
<dbReference type="STRING" id="54.SAMN02745121_04242"/>
<dbReference type="PANTHER" id="PTHR43272">
    <property type="entry name" value="LONG-CHAIN-FATTY-ACID--COA LIGASE"/>
    <property type="match status" value="1"/>
</dbReference>
<evidence type="ECO:0000313" key="5">
    <source>
        <dbReference type="EMBL" id="SFE42792.1"/>
    </source>
</evidence>
<name>A0A1I2AFZ5_9BACT</name>
<dbReference type="InterPro" id="IPR020845">
    <property type="entry name" value="AMP-binding_CS"/>
</dbReference>
<proteinExistence type="predicted"/>
<dbReference type="PROSITE" id="PS00455">
    <property type="entry name" value="AMP_BINDING"/>
    <property type="match status" value="1"/>
</dbReference>